<evidence type="ECO:0000259" key="1">
    <source>
        <dbReference type="Pfam" id="PF14344"/>
    </source>
</evidence>
<feature type="domain" description="DUF4397" evidence="1">
    <location>
        <begin position="215"/>
        <end position="330"/>
    </location>
</feature>
<organism evidence="2 3">
    <name type="scientific">Tumebacillus lacus</name>
    <dbReference type="NCBI Taxonomy" id="2995335"/>
    <lineage>
        <taxon>Bacteria</taxon>
        <taxon>Bacillati</taxon>
        <taxon>Bacillota</taxon>
        <taxon>Bacilli</taxon>
        <taxon>Bacillales</taxon>
        <taxon>Alicyclobacillaceae</taxon>
        <taxon>Tumebacillus</taxon>
    </lineage>
</organism>
<reference evidence="2 3" key="1">
    <citation type="submission" date="2022-11" db="EMBL/GenBank/DDBJ databases">
        <title>Study of microbial diversity in lake waters.</title>
        <authorList>
            <person name="Zhang J."/>
        </authorList>
    </citation>
    <scope>NUCLEOTIDE SEQUENCE [LARGE SCALE GENOMIC DNA]</scope>
    <source>
        <strain evidence="2 3">DT12</strain>
    </source>
</reference>
<dbReference type="EMBL" id="JAPMLT010000003">
    <property type="protein sequence ID" value="MCX7570083.1"/>
    <property type="molecule type" value="Genomic_DNA"/>
</dbReference>
<dbReference type="RefSeq" id="WP_267151325.1">
    <property type="nucleotide sequence ID" value="NZ_JAPMLT010000003.1"/>
</dbReference>
<accession>A0ABT3X2B0</accession>
<proteinExistence type="predicted"/>
<gene>
    <name evidence="2" type="ORF">OS242_08905</name>
</gene>
<sequence length="406" mass="44345">MKDERQVAYELLMREMEKLAELIHESQQNQHEFMQEAYQIIREQGQDVELMRHQQSLGQYILEQLQQALQADGKLPSTMEIALPPELQDQFQQMTGTMQPGLMPSGTMQPGMMPSGTMQPGTMQPGMMPSGTMQPGTMQPGTMQPGTMQPGMMPKTADEAVDLSGGMSQSMQPGTGLPQPTELVPPARAEETAVAGITDDGQTETDIRPQKAAQAQVRFLHAAPGVPNVDVVVDGRKVATDVGYEGISPYLALGPGAHRVQLFRTGQTTGAVIDQEVKLLPNRHYTVAVSGIPEDVKPVVVEDSRRGGKPGFARLKIVHLATNAPSVDVTLPSGKILIGDLRFRKISPYLQVTPGVRDLELRQAGKKETLIKIPQITFDKNITYTLYVLPQVSPQRAVETLLLPEA</sequence>
<evidence type="ECO:0000313" key="3">
    <source>
        <dbReference type="Proteomes" id="UP001208017"/>
    </source>
</evidence>
<name>A0ABT3X2B0_9BACL</name>
<dbReference type="Pfam" id="PF14344">
    <property type="entry name" value="DUF4397"/>
    <property type="match status" value="1"/>
</dbReference>
<protein>
    <submittedName>
        <fullName evidence="2">DUF4397 domain-containing protein</fullName>
    </submittedName>
</protein>
<evidence type="ECO:0000313" key="2">
    <source>
        <dbReference type="EMBL" id="MCX7570083.1"/>
    </source>
</evidence>
<keyword evidence="3" id="KW-1185">Reference proteome</keyword>
<dbReference type="Proteomes" id="UP001208017">
    <property type="component" value="Unassembled WGS sequence"/>
</dbReference>
<comment type="caution">
    <text evidence="2">The sequence shown here is derived from an EMBL/GenBank/DDBJ whole genome shotgun (WGS) entry which is preliminary data.</text>
</comment>
<dbReference type="InterPro" id="IPR025510">
    <property type="entry name" value="DUF4397"/>
</dbReference>